<name>A0A5J5FBH7_9PEZI</name>
<evidence type="ECO:0000313" key="13">
    <source>
        <dbReference type="Proteomes" id="UP000326924"/>
    </source>
</evidence>
<feature type="compositionally biased region" description="Low complexity" evidence="8">
    <location>
        <begin position="28"/>
        <end position="42"/>
    </location>
</feature>
<dbReference type="SMART" id="SM00317">
    <property type="entry name" value="SET"/>
    <property type="match status" value="1"/>
</dbReference>
<sequence length="375" mass="42371">MEAGSKSADPKLPAGLTKKVKTEERSDASASPQPSEASEASQTPSEEPQRPVKRKKVWINQGLYVGQNDEDDKTLNMRPATKNKKGKKAQPRPNAFPLPMFVGKDIMKTERDFKLPFHVFAPNPVKPPAPKNWRRLNHNQLIGDAQHIWRKEKGSTNKCVCTTECDESCLNRVTWVECTDSICTMGRNCGNRAFADLTDRVKKDTGFEIGIEIALTRDCGYGLRASRSFEPGQIIVEYTGEIITQEESDRRLDEVYKDDTNYYLMLFDQNMILDATRGSIARFVNHSCDPNCRMEKWLVGGKPRMALFAGDKGVEAGDELTYDYNFTWFKGVTQIQCKCGTKKCRGVLGKRSDRKTPPKKDTEEEAKPSKKGRKK</sequence>
<reference evidence="12 13" key="1">
    <citation type="submission" date="2019-09" db="EMBL/GenBank/DDBJ databases">
        <title>Draft genome of the ectomycorrhizal ascomycete Sphaerosporella brunnea.</title>
        <authorList>
            <consortium name="DOE Joint Genome Institute"/>
            <person name="Benucci G.M."/>
            <person name="Marozzi G."/>
            <person name="Antonielli L."/>
            <person name="Sanchez S."/>
            <person name="Marco P."/>
            <person name="Wang X."/>
            <person name="Falini L.B."/>
            <person name="Barry K."/>
            <person name="Haridas S."/>
            <person name="Lipzen A."/>
            <person name="Labutti K."/>
            <person name="Grigoriev I.V."/>
            <person name="Murat C."/>
            <person name="Martin F."/>
            <person name="Albertini E."/>
            <person name="Donnini D."/>
            <person name="Bonito G."/>
        </authorList>
    </citation>
    <scope>NUCLEOTIDE SEQUENCE [LARGE SCALE GENOMIC DNA]</scope>
    <source>
        <strain evidence="12 13">Sb_GMNB300</strain>
    </source>
</reference>
<keyword evidence="5" id="KW-0808">Transferase</keyword>
<dbReference type="SMART" id="SM00508">
    <property type="entry name" value="PostSET"/>
    <property type="match status" value="1"/>
</dbReference>
<evidence type="ECO:0008006" key="14">
    <source>
        <dbReference type="Google" id="ProtNLM"/>
    </source>
</evidence>
<keyword evidence="3" id="KW-0158">Chromosome</keyword>
<feature type="domain" description="AWS" evidence="11">
    <location>
        <begin position="154"/>
        <end position="198"/>
    </location>
</feature>
<evidence type="ECO:0000256" key="3">
    <source>
        <dbReference type="ARBA" id="ARBA00022454"/>
    </source>
</evidence>
<dbReference type="InterPro" id="IPR050777">
    <property type="entry name" value="SET2_Histone-Lys_MeTrsfase"/>
</dbReference>
<evidence type="ECO:0000259" key="11">
    <source>
        <dbReference type="PROSITE" id="PS51215"/>
    </source>
</evidence>
<dbReference type="EMBL" id="VXIS01000004">
    <property type="protein sequence ID" value="KAA8914618.1"/>
    <property type="molecule type" value="Genomic_DNA"/>
</dbReference>
<dbReference type="Gene3D" id="2.170.270.10">
    <property type="entry name" value="SET domain"/>
    <property type="match status" value="1"/>
</dbReference>
<dbReference type="SUPFAM" id="SSF82199">
    <property type="entry name" value="SET domain"/>
    <property type="match status" value="1"/>
</dbReference>
<keyword evidence="13" id="KW-1185">Reference proteome</keyword>
<feature type="non-terminal residue" evidence="12">
    <location>
        <position position="375"/>
    </location>
</feature>
<dbReference type="AlphaFoldDB" id="A0A5J5FBH7"/>
<evidence type="ECO:0000256" key="7">
    <source>
        <dbReference type="ARBA" id="ARBA00023242"/>
    </source>
</evidence>
<proteinExistence type="predicted"/>
<evidence type="ECO:0000256" key="2">
    <source>
        <dbReference type="ARBA" id="ARBA00004286"/>
    </source>
</evidence>
<dbReference type="PROSITE" id="PS51215">
    <property type="entry name" value="AWS"/>
    <property type="match status" value="1"/>
</dbReference>
<comment type="caution">
    <text evidence="12">The sequence shown here is derived from an EMBL/GenBank/DDBJ whole genome shotgun (WGS) entry which is preliminary data.</text>
</comment>
<dbReference type="InterPro" id="IPR046341">
    <property type="entry name" value="SET_dom_sf"/>
</dbReference>
<dbReference type="GO" id="GO:0032259">
    <property type="term" value="P:methylation"/>
    <property type="evidence" value="ECO:0007669"/>
    <property type="project" value="UniProtKB-KW"/>
</dbReference>
<dbReference type="PROSITE" id="PS50868">
    <property type="entry name" value="POST_SET"/>
    <property type="match status" value="1"/>
</dbReference>
<evidence type="ECO:0000256" key="4">
    <source>
        <dbReference type="ARBA" id="ARBA00022603"/>
    </source>
</evidence>
<feature type="domain" description="Post-SET" evidence="10">
    <location>
        <begin position="333"/>
        <end position="349"/>
    </location>
</feature>
<dbReference type="GO" id="GO:0042054">
    <property type="term" value="F:histone methyltransferase activity"/>
    <property type="evidence" value="ECO:0007669"/>
    <property type="project" value="InterPro"/>
</dbReference>
<dbReference type="GO" id="GO:0005694">
    <property type="term" value="C:chromosome"/>
    <property type="evidence" value="ECO:0007669"/>
    <property type="project" value="UniProtKB-SubCell"/>
</dbReference>
<keyword evidence="7" id="KW-0539">Nucleus</keyword>
<evidence type="ECO:0000256" key="1">
    <source>
        <dbReference type="ARBA" id="ARBA00004123"/>
    </source>
</evidence>
<evidence type="ECO:0000313" key="12">
    <source>
        <dbReference type="EMBL" id="KAA8914618.1"/>
    </source>
</evidence>
<dbReference type="OrthoDB" id="422362at2759"/>
<feature type="region of interest" description="Disordered" evidence="8">
    <location>
        <begin position="1"/>
        <end position="97"/>
    </location>
</feature>
<keyword evidence="6" id="KW-0949">S-adenosyl-L-methionine</keyword>
<dbReference type="PROSITE" id="PS50280">
    <property type="entry name" value="SET"/>
    <property type="match status" value="1"/>
</dbReference>
<evidence type="ECO:0000256" key="5">
    <source>
        <dbReference type="ARBA" id="ARBA00022679"/>
    </source>
</evidence>
<dbReference type="InterPro" id="IPR006560">
    <property type="entry name" value="AWS_dom"/>
</dbReference>
<feature type="domain" description="SET" evidence="9">
    <location>
        <begin position="209"/>
        <end position="325"/>
    </location>
</feature>
<evidence type="ECO:0000259" key="10">
    <source>
        <dbReference type="PROSITE" id="PS50868"/>
    </source>
</evidence>
<accession>A0A5J5FBH7</accession>
<dbReference type="GO" id="GO:0005634">
    <property type="term" value="C:nucleus"/>
    <property type="evidence" value="ECO:0007669"/>
    <property type="project" value="UniProtKB-SubCell"/>
</dbReference>
<dbReference type="Pfam" id="PF17907">
    <property type="entry name" value="AWS"/>
    <property type="match status" value="1"/>
</dbReference>
<evidence type="ECO:0000256" key="6">
    <source>
        <dbReference type="ARBA" id="ARBA00022691"/>
    </source>
</evidence>
<dbReference type="Pfam" id="PF00856">
    <property type="entry name" value="SET"/>
    <property type="match status" value="1"/>
</dbReference>
<gene>
    <name evidence="12" type="ORF">FN846DRAFT_771016</name>
</gene>
<comment type="subcellular location">
    <subcellularLocation>
        <location evidence="2">Chromosome</location>
    </subcellularLocation>
    <subcellularLocation>
        <location evidence="1">Nucleus</location>
    </subcellularLocation>
</comment>
<feature type="compositionally biased region" description="Basic and acidic residues" evidence="8">
    <location>
        <begin position="350"/>
        <end position="368"/>
    </location>
</feature>
<evidence type="ECO:0000259" key="9">
    <source>
        <dbReference type="PROSITE" id="PS50280"/>
    </source>
</evidence>
<protein>
    <recommendedName>
        <fullName evidence="14">SET domain-containing protein</fullName>
    </recommendedName>
</protein>
<feature type="compositionally biased region" description="Basic residues" evidence="8">
    <location>
        <begin position="81"/>
        <end position="90"/>
    </location>
</feature>
<feature type="region of interest" description="Disordered" evidence="8">
    <location>
        <begin position="348"/>
        <end position="375"/>
    </location>
</feature>
<evidence type="ECO:0000256" key="8">
    <source>
        <dbReference type="SAM" id="MobiDB-lite"/>
    </source>
</evidence>
<dbReference type="PANTHER" id="PTHR22884">
    <property type="entry name" value="SET DOMAIN PROTEINS"/>
    <property type="match status" value="1"/>
</dbReference>
<dbReference type="Proteomes" id="UP000326924">
    <property type="component" value="Unassembled WGS sequence"/>
</dbReference>
<dbReference type="InterPro" id="IPR001214">
    <property type="entry name" value="SET_dom"/>
</dbReference>
<dbReference type="InterPro" id="IPR003616">
    <property type="entry name" value="Post-SET_dom"/>
</dbReference>
<keyword evidence="4" id="KW-0489">Methyltransferase</keyword>
<dbReference type="InParanoid" id="A0A5J5FBH7"/>
<organism evidence="12 13">
    <name type="scientific">Sphaerosporella brunnea</name>
    <dbReference type="NCBI Taxonomy" id="1250544"/>
    <lineage>
        <taxon>Eukaryota</taxon>
        <taxon>Fungi</taxon>
        <taxon>Dikarya</taxon>
        <taxon>Ascomycota</taxon>
        <taxon>Pezizomycotina</taxon>
        <taxon>Pezizomycetes</taxon>
        <taxon>Pezizales</taxon>
        <taxon>Pyronemataceae</taxon>
        <taxon>Sphaerosporella</taxon>
    </lineage>
</organism>